<dbReference type="PANTHER" id="PTHR22948">
    <property type="entry name" value="TUDOR DOMAIN CONTAINING PROTEIN"/>
    <property type="match status" value="1"/>
</dbReference>
<dbReference type="InterPro" id="IPR050621">
    <property type="entry name" value="Tudor_domain_containing"/>
</dbReference>
<comment type="caution">
    <text evidence="2">The sequence shown here is derived from an EMBL/GenBank/DDBJ whole genome shotgun (WGS) entry which is preliminary data.</text>
</comment>
<accession>A0A8S4BJ51</accession>
<name>A0A8S4BJ51_9TELE</name>
<keyword evidence="3" id="KW-1185">Reference proteome</keyword>
<dbReference type="InterPro" id="IPR035437">
    <property type="entry name" value="SNase_OB-fold_sf"/>
</dbReference>
<reference evidence="2" key="1">
    <citation type="submission" date="2021-05" db="EMBL/GenBank/DDBJ databases">
        <authorList>
            <person name="Tigano A."/>
        </authorList>
    </citation>
    <scope>NUCLEOTIDE SEQUENCE</scope>
</reference>
<evidence type="ECO:0000259" key="1">
    <source>
        <dbReference type="PROSITE" id="PS50304"/>
    </source>
</evidence>
<feature type="domain" description="Tudor" evidence="1">
    <location>
        <begin position="471"/>
        <end position="545"/>
    </location>
</feature>
<dbReference type="AlphaFoldDB" id="A0A8S4BJ51"/>
<dbReference type="SUPFAM" id="SSF63748">
    <property type="entry name" value="Tudor/PWWP/MBT"/>
    <property type="match status" value="1"/>
</dbReference>
<dbReference type="PROSITE" id="PS50304">
    <property type="entry name" value="TUDOR"/>
    <property type="match status" value="1"/>
</dbReference>
<protein>
    <submittedName>
        <fullName evidence="2">(Atlantic silverside) hypothetical protein</fullName>
    </submittedName>
</protein>
<dbReference type="Gene3D" id="2.30.30.140">
    <property type="match status" value="1"/>
</dbReference>
<sequence>MTTQQIDDLHTQQPTRITQKVQLTYKLFLLEKARNTLEEELRNFTNKAYEEIQSFLNSSSPTSLFRDIGKAIDAKHQKVLKLSTLLKDLSVESAVSNGVRKSCLEPHRAQGSLMTQTLKFGPMLQNSLIASSMAKSVQVLSQQQLKLFHSLQPPGMQRDDMLGGISPSFNSTPRNKSSVCHLNAEQVAFEEGSQPNSVCIPLVISQTHKVDNEKPQILLPPIQPVYPEIRNPKPLLIWGCSDDQVQHQKQTSSQLLHFLKGKATNKGALEAEWANSKHEACNPGLPRQISPPVKTQSRDVMTDNLINARASKRLHANGESQSPVFRVKQVKSSRSLIYTCVIATETELWDIGDISTEAREDSLQIPLKAEVCQNGLALIENSCRNLYQKTQILQSTEPEPENRPDNSEMLMHKSVNIPEFQIRRFEETEVVVSHIVSPGNFYIQHANSLEKLQVFGTRFEATRSDADQNCIPDIGTQVICWFPQNEQWCRSQVMKICGVSTDNKAEDGSESDSSIKVEVKRLDYGDTFCVSIRNIKEFPPEMAVVPLQALQVSLANVRPIDGRLWSEQAVSWFKEMVHNRTLYARLYPQGPTVSVELFLEKGKLGAMRRGASLSLRLAQNGHARHDKLKTAGLIKRSAVRSQKQESDWEKHLILCYAQNKK</sequence>
<dbReference type="Proteomes" id="UP000677803">
    <property type="component" value="Unassembled WGS sequence"/>
</dbReference>
<dbReference type="InterPro" id="IPR002999">
    <property type="entry name" value="Tudor"/>
</dbReference>
<dbReference type="PANTHER" id="PTHR22948:SF29">
    <property type="entry name" value="FI02030P-RELATED"/>
    <property type="match status" value="1"/>
</dbReference>
<evidence type="ECO:0000313" key="2">
    <source>
        <dbReference type="EMBL" id="CAG5991833.1"/>
    </source>
</evidence>
<dbReference type="OrthoDB" id="8934037at2759"/>
<organism evidence="2 3">
    <name type="scientific">Menidia menidia</name>
    <name type="common">Atlantic silverside</name>
    <dbReference type="NCBI Taxonomy" id="238744"/>
    <lineage>
        <taxon>Eukaryota</taxon>
        <taxon>Metazoa</taxon>
        <taxon>Chordata</taxon>
        <taxon>Craniata</taxon>
        <taxon>Vertebrata</taxon>
        <taxon>Euteleostomi</taxon>
        <taxon>Actinopterygii</taxon>
        <taxon>Neopterygii</taxon>
        <taxon>Teleostei</taxon>
        <taxon>Neoteleostei</taxon>
        <taxon>Acanthomorphata</taxon>
        <taxon>Ovalentaria</taxon>
        <taxon>Atherinomorphae</taxon>
        <taxon>Atheriniformes</taxon>
        <taxon>Atherinopsidae</taxon>
        <taxon>Menidiinae</taxon>
        <taxon>Menidia</taxon>
    </lineage>
</organism>
<proteinExistence type="predicted"/>
<gene>
    <name evidence="2" type="ORF">MMEN_LOCUS17567</name>
</gene>
<dbReference type="Pfam" id="PF00567">
    <property type="entry name" value="TUDOR"/>
    <property type="match status" value="1"/>
</dbReference>
<dbReference type="Gene3D" id="2.40.50.90">
    <property type="match status" value="1"/>
</dbReference>
<dbReference type="EMBL" id="CAJRST010036666">
    <property type="protein sequence ID" value="CAG5991833.1"/>
    <property type="molecule type" value="Genomic_DNA"/>
</dbReference>
<evidence type="ECO:0000313" key="3">
    <source>
        <dbReference type="Proteomes" id="UP000677803"/>
    </source>
</evidence>